<proteinExistence type="predicted"/>
<organism evidence="6 7">
    <name type="scientific">Rhizophlyctis rosea</name>
    <dbReference type="NCBI Taxonomy" id="64517"/>
    <lineage>
        <taxon>Eukaryota</taxon>
        <taxon>Fungi</taxon>
        <taxon>Fungi incertae sedis</taxon>
        <taxon>Chytridiomycota</taxon>
        <taxon>Chytridiomycota incertae sedis</taxon>
        <taxon>Chytridiomycetes</taxon>
        <taxon>Rhizophlyctidales</taxon>
        <taxon>Rhizophlyctidaceae</taxon>
        <taxon>Rhizophlyctis</taxon>
    </lineage>
</organism>
<dbReference type="Proteomes" id="UP001212841">
    <property type="component" value="Unassembled WGS sequence"/>
</dbReference>
<keyword evidence="7" id="KW-1185">Reference proteome</keyword>
<feature type="non-terminal residue" evidence="6">
    <location>
        <position position="1"/>
    </location>
</feature>
<keyword evidence="5" id="KW-0966">Cell projection</keyword>
<gene>
    <name evidence="6" type="ORF">HK097_005841</name>
</gene>
<dbReference type="PANTHER" id="PTHR15722:SF2">
    <property type="entry name" value="INTRAFLAGELLAR TRANSPORT PROTEIN 172 HOMOLOG"/>
    <property type="match status" value="1"/>
</dbReference>
<dbReference type="GO" id="GO:0036064">
    <property type="term" value="C:ciliary basal body"/>
    <property type="evidence" value="ECO:0007669"/>
    <property type="project" value="TreeGrafter"/>
</dbReference>
<evidence type="ECO:0000256" key="4">
    <source>
        <dbReference type="ARBA" id="ARBA00023069"/>
    </source>
</evidence>
<evidence type="ECO:0000313" key="6">
    <source>
        <dbReference type="EMBL" id="KAJ3029187.1"/>
    </source>
</evidence>
<evidence type="ECO:0000313" key="7">
    <source>
        <dbReference type="Proteomes" id="UP001212841"/>
    </source>
</evidence>
<sequence>ARGLEGQGLHSRAVDVYLGLDTSVTDDEDFLEEMWERAVEVTMKFVPERGTEVVRTVCERLVGIKRYTAAGELYAGVGMYKEAIDSFVKAGEWDKAREVLGVAPKLKGYVEGLWVGNLKSSGRAEELVEVDAGAGLEALCAKREWETCLEKAAAQSPETLNKYLLRHSVTKIQDHDFGSAVSMILKYDVPTQPQNHDVYLRLAREILKSGKESPETVTSLREVLFKLSSIPAFQTYLQITHLQTLRTYCLKKRDLAHFSGRQSIAMLRYIRDVPVDKAFYEAGLYAKENGMGGPGFVCWNRFLDVCEVFEDEGPTATLSNLDNTDFEGSDVPFDVEVGELTVDDETREKVRDTVLQISLDTHQPQELDHRDCEECGESIYDASLVCGRCQAKCEACVVTGYPVLKNKVRCGSCSKFANKEDWNKFVMIER</sequence>
<keyword evidence="2" id="KW-0853">WD repeat</keyword>
<comment type="subcellular location">
    <subcellularLocation>
        <location evidence="1">Cell projection</location>
        <location evidence="1">Cilium</location>
    </subcellularLocation>
</comment>
<keyword evidence="4" id="KW-0969">Cilium</keyword>
<keyword evidence="3" id="KW-0677">Repeat</keyword>
<dbReference type="EMBL" id="JADGJD010002733">
    <property type="protein sequence ID" value="KAJ3029187.1"/>
    <property type="molecule type" value="Genomic_DNA"/>
</dbReference>
<dbReference type="GO" id="GO:0005930">
    <property type="term" value="C:axoneme"/>
    <property type="evidence" value="ECO:0007669"/>
    <property type="project" value="TreeGrafter"/>
</dbReference>
<dbReference type="AlphaFoldDB" id="A0AAD5WWP4"/>
<protein>
    <submittedName>
        <fullName evidence="6">Uncharacterized protein</fullName>
    </submittedName>
</protein>
<evidence type="ECO:0000256" key="3">
    <source>
        <dbReference type="ARBA" id="ARBA00022737"/>
    </source>
</evidence>
<dbReference type="GO" id="GO:0042073">
    <property type="term" value="P:intraciliary transport"/>
    <property type="evidence" value="ECO:0007669"/>
    <property type="project" value="TreeGrafter"/>
</dbReference>
<dbReference type="PANTHER" id="PTHR15722">
    <property type="entry name" value="IFT140/172-RELATED"/>
    <property type="match status" value="1"/>
</dbReference>
<feature type="non-terminal residue" evidence="6">
    <location>
        <position position="430"/>
    </location>
</feature>
<accession>A0AAD5WWP4</accession>
<dbReference type="GO" id="GO:0030992">
    <property type="term" value="C:intraciliary transport particle B"/>
    <property type="evidence" value="ECO:0007669"/>
    <property type="project" value="TreeGrafter"/>
</dbReference>
<comment type="caution">
    <text evidence="6">The sequence shown here is derived from an EMBL/GenBank/DDBJ whole genome shotgun (WGS) entry which is preliminary data.</text>
</comment>
<evidence type="ECO:0000256" key="1">
    <source>
        <dbReference type="ARBA" id="ARBA00004138"/>
    </source>
</evidence>
<reference evidence="6" key="1">
    <citation type="submission" date="2020-05" db="EMBL/GenBank/DDBJ databases">
        <title>Phylogenomic resolution of chytrid fungi.</title>
        <authorList>
            <person name="Stajich J.E."/>
            <person name="Amses K."/>
            <person name="Simmons R."/>
            <person name="Seto K."/>
            <person name="Myers J."/>
            <person name="Bonds A."/>
            <person name="Quandt C.A."/>
            <person name="Barry K."/>
            <person name="Liu P."/>
            <person name="Grigoriev I."/>
            <person name="Longcore J.E."/>
            <person name="James T.Y."/>
        </authorList>
    </citation>
    <scope>NUCLEOTIDE SEQUENCE</scope>
    <source>
        <strain evidence="6">JEL0318</strain>
    </source>
</reference>
<name>A0AAD5WWP4_9FUNG</name>
<evidence type="ECO:0000256" key="2">
    <source>
        <dbReference type="ARBA" id="ARBA00022574"/>
    </source>
</evidence>
<evidence type="ECO:0000256" key="5">
    <source>
        <dbReference type="ARBA" id="ARBA00023273"/>
    </source>
</evidence>